<reference evidence="11 13" key="2">
    <citation type="journal article" date="2020" name="Extremophiles">
        <title>Genomic analysis of Caldalkalibacillus thermarum TA2.A1 reveals aerobic alkaliphilic metabolism and evolutionary hallmarks linking alkaliphilic bacteria and plant life.</title>
        <authorList>
            <person name="de Jong S.I."/>
            <person name="van den Broek M.A."/>
            <person name="Merkel A.Y."/>
            <person name="de la Torre Cortes P."/>
            <person name="Kalamorz F."/>
            <person name="Cook G.M."/>
            <person name="van Loosdrecht M.C.M."/>
            <person name="McMillan D.G.G."/>
        </authorList>
    </citation>
    <scope>NUCLEOTIDE SEQUENCE [LARGE SCALE GENOMIC DNA]</scope>
    <source>
        <strain evidence="11 13">TA2.A1</strain>
    </source>
</reference>
<keyword evidence="4 8" id="KW-0276">Fatty acid metabolism</keyword>
<name>F5L785_CALTT</name>
<dbReference type="Gene3D" id="3.90.470.20">
    <property type="entry name" value="4'-phosphopantetheinyl transferase domain"/>
    <property type="match status" value="1"/>
</dbReference>
<evidence type="ECO:0000259" key="9">
    <source>
        <dbReference type="Pfam" id="PF01648"/>
    </source>
</evidence>
<keyword evidence="13" id="KW-1185">Reference proteome</keyword>
<dbReference type="InterPro" id="IPR037143">
    <property type="entry name" value="4-PPantetheinyl_Trfase_dom_sf"/>
</dbReference>
<dbReference type="eggNOG" id="COG0736">
    <property type="taxonomic scope" value="Bacteria"/>
</dbReference>
<evidence type="ECO:0000313" key="10">
    <source>
        <dbReference type="EMBL" id="EGL82806.1"/>
    </source>
</evidence>
<reference evidence="11" key="3">
    <citation type="submission" date="2021-08" db="EMBL/GenBank/DDBJ databases">
        <authorList>
            <person name="de Jong S."/>
            <person name="van den Broek M."/>
            <person name="Merkel A."/>
            <person name="de la Torre Cortes P."/>
            <person name="Kalamorz F."/>
            <person name="Cook G."/>
            <person name="van Loosdrecht M."/>
            <person name="McMillan D."/>
        </authorList>
    </citation>
    <scope>NUCLEOTIDE SEQUENCE</scope>
    <source>
        <strain evidence="11">TA2.A1</strain>
    </source>
</reference>
<evidence type="ECO:0000313" key="11">
    <source>
        <dbReference type="EMBL" id="QZT34551.1"/>
    </source>
</evidence>
<dbReference type="EMBL" id="CP082237">
    <property type="protein sequence ID" value="QZT34551.1"/>
    <property type="molecule type" value="Genomic_DNA"/>
</dbReference>
<comment type="function">
    <text evidence="8">Transfers the 4'-phosphopantetheine moiety from coenzyme A to a Ser of acyl-carrier-protein.</text>
</comment>
<evidence type="ECO:0000256" key="1">
    <source>
        <dbReference type="ARBA" id="ARBA00022516"/>
    </source>
</evidence>
<evidence type="ECO:0000313" key="13">
    <source>
        <dbReference type="Proteomes" id="UP000825179"/>
    </source>
</evidence>
<dbReference type="KEGG" id="cthu:HUR95_04015"/>
<dbReference type="Proteomes" id="UP000010716">
    <property type="component" value="Unassembled WGS sequence"/>
</dbReference>
<proteinExistence type="inferred from homology"/>
<dbReference type="GO" id="GO:0005737">
    <property type="term" value="C:cytoplasm"/>
    <property type="evidence" value="ECO:0007669"/>
    <property type="project" value="UniProtKB-SubCell"/>
</dbReference>
<comment type="catalytic activity">
    <reaction evidence="8">
        <text>apo-[ACP] + CoA = holo-[ACP] + adenosine 3',5'-bisphosphate + H(+)</text>
        <dbReference type="Rhea" id="RHEA:12068"/>
        <dbReference type="Rhea" id="RHEA-COMP:9685"/>
        <dbReference type="Rhea" id="RHEA-COMP:9690"/>
        <dbReference type="ChEBI" id="CHEBI:15378"/>
        <dbReference type="ChEBI" id="CHEBI:29999"/>
        <dbReference type="ChEBI" id="CHEBI:57287"/>
        <dbReference type="ChEBI" id="CHEBI:58343"/>
        <dbReference type="ChEBI" id="CHEBI:64479"/>
        <dbReference type="EC" id="2.7.8.7"/>
    </reaction>
</comment>
<dbReference type="Pfam" id="PF01648">
    <property type="entry name" value="ACPS"/>
    <property type="match status" value="1"/>
</dbReference>
<dbReference type="InterPro" id="IPR004568">
    <property type="entry name" value="Ppantetheine-prot_Trfase_dom"/>
</dbReference>
<dbReference type="GO" id="GO:0006633">
    <property type="term" value="P:fatty acid biosynthetic process"/>
    <property type="evidence" value="ECO:0007669"/>
    <property type="project" value="UniProtKB-UniRule"/>
</dbReference>
<dbReference type="HAMAP" id="MF_00101">
    <property type="entry name" value="AcpS"/>
    <property type="match status" value="1"/>
</dbReference>
<gene>
    <name evidence="8 11" type="primary">acpS</name>
    <name evidence="10" type="ORF">CathTA2_1690</name>
    <name evidence="11" type="ORF">HUR95_04015</name>
</gene>
<dbReference type="InterPro" id="IPR008278">
    <property type="entry name" value="4-PPantetheinyl_Trfase_dom"/>
</dbReference>
<comment type="cofactor">
    <cofactor evidence="8">
        <name>Mg(2+)</name>
        <dbReference type="ChEBI" id="CHEBI:18420"/>
    </cofactor>
</comment>
<evidence type="ECO:0000256" key="4">
    <source>
        <dbReference type="ARBA" id="ARBA00022832"/>
    </source>
</evidence>
<dbReference type="EMBL" id="AFCE01000138">
    <property type="protein sequence ID" value="EGL82806.1"/>
    <property type="molecule type" value="Genomic_DNA"/>
</dbReference>
<evidence type="ECO:0000256" key="3">
    <source>
        <dbReference type="ARBA" id="ARBA00022723"/>
    </source>
</evidence>
<keyword evidence="8" id="KW-0963">Cytoplasm</keyword>
<keyword evidence="2 8" id="KW-0808">Transferase</keyword>
<evidence type="ECO:0000256" key="7">
    <source>
        <dbReference type="ARBA" id="ARBA00023160"/>
    </source>
</evidence>
<dbReference type="SUPFAM" id="SSF56214">
    <property type="entry name" value="4'-phosphopantetheinyl transferase"/>
    <property type="match status" value="1"/>
</dbReference>
<evidence type="ECO:0000313" key="12">
    <source>
        <dbReference type="Proteomes" id="UP000010716"/>
    </source>
</evidence>
<comment type="similarity">
    <text evidence="8">Belongs to the P-Pant transferase superfamily. AcpS family.</text>
</comment>
<keyword evidence="3 8" id="KW-0479">Metal-binding</keyword>
<dbReference type="GO" id="GO:0008897">
    <property type="term" value="F:holo-[acyl-carrier-protein] synthase activity"/>
    <property type="evidence" value="ECO:0007669"/>
    <property type="project" value="UniProtKB-UniRule"/>
</dbReference>
<keyword evidence="1 8" id="KW-0444">Lipid biosynthesis</keyword>
<reference evidence="10 12" key="1">
    <citation type="journal article" date="2011" name="J. Bacteriol.">
        <title>Draft genome sequence of the thermoalkaliphilic Caldalkalibacillus thermarum strain TA2.A1.</title>
        <authorList>
            <person name="Kalamorz F."/>
            <person name="Keis S."/>
            <person name="McMillan D.G."/>
            <person name="Olsson K."/>
            <person name="Stanton J.A."/>
            <person name="Stockwell P."/>
            <person name="Black M.A."/>
            <person name="Klingeman D.M."/>
            <person name="Land M.L."/>
            <person name="Han C.S."/>
            <person name="Martin S.L."/>
            <person name="Becher S.A."/>
            <person name="Peddie C.J."/>
            <person name="Morgan H.W."/>
            <person name="Matthies D."/>
            <person name="Preiss L."/>
            <person name="Meier T."/>
            <person name="Brown S.D."/>
            <person name="Cook G.M."/>
        </authorList>
    </citation>
    <scope>NUCLEOTIDE SEQUENCE [LARGE SCALE GENOMIC DNA]</scope>
    <source>
        <strain evidence="10 12">TA2.A1</strain>
    </source>
</reference>
<feature type="binding site" evidence="8">
    <location>
        <position position="8"/>
    </location>
    <ligand>
        <name>Mg(2+)</name>
        <dbReference type="ChEBI" id="CHEBI:18420"/>
    </ligand>
</feature>
<protein>
    <recommendedName>
        <fullName evidence="8">Holo-[acyl-carrier-protein] synthase</fullName>
        <shortName evidence="8">Holo-ACP synthase</shortName>
        <ecNumber evidence="8">2.7.8.7</ecNumber>
    </recommendedName>
    <alternativeName>
        <fullName evidence="8">4'-phosphopantetheinyl transferase AcpS</fullName>
    </alternativeName>
</protein>
<comment type="subcellular location">
    <subcellularLocation>
        <location evidence="8">Cytoplasm</location>
    </subcellularLocation>
</comment>
<dbReference type="GO" id="GO:0000287">
    <property type="term" value="F:magnesium ion binding"/>
    <property type="evidence" value="ECO:0007669"/>
    <property type="project" value="UniProtKB-UniRule"/>
</dbReference>
<dbReference type="OrthoDB" id="517356at2"/>
<evidence type="ECO:0000256" key="6">
    <source>
        <dbReference type="ARBA" id="ARBA00023098"/>
    </source>
</evidence>
<evidence type="ECO:0000256" key="2">
    <source>
        <dbReference type="ARBA" id="ARBA00022679"/>
    </source>
</evidence>
<evidence type="ECO:0000256" key="8">
    <source>
        <dbReference type="HAMAP-Rule" id="MF_00101"/>
    </source>
</evidence>
<feature type="domain" description="4'-phosphopantetheinyl transferase" evidence="9">
    <location>
        <begin position="5"/>
        <end position="101"/>
    </location>
</feature>
<feature type="binding site" evidence="8">
    <location>
        <position position="58"/>
    </location>
    <ligand>
        <name>Mg(2+)</name>
        <dbReference type="ChEBI" id="CHEBI:18420"/>
    </ligand>
</feature>
<evidence type="ECO:0000256" key="5">
    <source>
        <dbReference type="ARBA" id="ARBA00022842"/>
    </source>
</evidence>
<dbReference type="Proteomes" id="UP000825179">
    <property type="component" value="Chromosome"/>
</dbReference>
<dbReference type="RefSeq" id="WP_007504753.1">
    <property type="nucleotide sequence ID" value="NZ_AFCE01000138.1"/>
</dbReference>
<dbReference type="InterPro" id="IPR002582">
    <property type="entry name" value="ACPS"/>
</dbReference>
<dbReference type="AlphaFoldDB" id="F5L785"/>
<sequence>MIIGTGIDMVELERIRRLRDRQPRFVARILTPDEKAQYAPLSEWRQVEYLAGRFAAKEALAKALGCGVGQRFSWHHVSILSQSDGAPVVSWHSPWDDGEACPYRVHLSISHTRHYALAQVILEQ</sequence>
<keyword evidence="6 8" id="KW-0443">Lipid metabolism</keyword>
<keyword evidence="5 8" id="KW-0460">Magnesium</keyword>
<dbReference type="NCBIfam" id="TIGR00556">
    <property type="entry name" value="pantethn_trn"/>
    <property type="match status" value="1"/>
</dbReference>
<keyword evidence="7 8" id="KW-0275">Fatty acid biosynthesis</keyword>
<dbReference type="EC" id="2.7.8.7" evidence="8"/>
<dbReference type="NCBIfam" id="TIGR00516">
    <property type="entry name" value="acpS"/>
    <property type="match status" value="1"/>
</dbReference>
<accession>F5L785</accession>
<organism evidence="10 12">
    <name type="scientific">Caldalkalibacillus thermarum (strain TA2.A1)</name>
    <dbReference type="NCBI Taxonomy" id="986075"/>
    <lineage>
        <taxon>Bacteria</taxon>
        <taxon>Bacillati</taxon>
        <taxon>Bacillota</taxon>
        <taxon>Bacilli</taxon>
        <taxon>Bacillales</taxon>
        <taxon>Bacillaceae</taxon>
        <taxon>Caldalkalibacillus</taxon>
    </lineage>
</organism>